<keyword evidence="7" id="KW-1185">Reference proteome</keyword>
<dbReference type="InterPro" id="IPR022812">
    <property type="entry name" value="Dynamin"/>
</dbReference>
<accession>A0A0B4GGH2</accession>
<evidence type="ECO:0000256" key="3">
    <source>
        <dbReference type="SAM" id="MobiDB-lite"/>
    </source>
</evidence>
<dbReference type="InterPro" id="IPR000375">
    <property type="entry name" value="Dynamin_stalk"/>
</dbReference>
<dbReference type="Gene3D" id="1.20.120.1240">
    <property type="entry name" value="Dynamin, middle domain"/>
    <property type="match status" value="1"/>
</dbReference>
<dbReference type="SUPFAM" id="SSF52540">
    <property type="entry name" value="P-loop containing nucleoside triphosphate hydrolases"/>
    <property type="match status" value="1"/>
</dbReference>
<organism evidence="6 7">
    <name type="scientific">Metarhizium guizhouense (strain ARSEF 977)</name>
    <dbReference type="NCBI Taxonomy" id="1276136"/>
    <lineage>
        <taxon>Eukaryota</taxon>
        <taxon>Fungi</taxon>
        <taxon>Dikarya</taxon>
        <taxon>Ascomycota</taxon>
        <taxon>Pezizomycotina</taxon>
        <taxon>Sordariomycetes</taxon>
        <taxon>Hypocreomycetidae</taxon>
        <taxon>Hypocreales</taxon>
        <taxon>Clavicipitaceae</taxon>
        <taxon>Metarhizium</taxon>
    </lineage>
</organism>
<feature type="region of interest" description="Disordered" evidence="3">
    <location>
        <begin position="782"/>
        <end position="881"/>
    </location>
</feature>
<dbReference type="GO" id="GO:0048312">
    <property type="term" value="P:intracellular distribution of mitochondria"/>
    <property type="evidence" value="ECO:0007669"/>
    <property type="project" value="TreeGrafter"/>
</dbReference>
<feature type="compositionally biased region" description="Basic and acidic residues" evidence="3">
    <location>
        <begin position="829"/>
        <end position="840"/>
    </location>
</feature>
<dbReference type="Pfam" id="PF01031">
    <property type="entry name" value="Dynamin_M"/>
    <property type="match status" value="1"/>
</dbReference>
<feature type="region of interest" description="Disordered" evidence="3">
    <location>
        <begin position="262"/>
        <end position="283"/>
    </location>
</feature>
<dbReference type="PANTHER" id="PTHR11566:SF149">
    <property type="entry name" value="GTPASE, PUTATIVE (AFU_ORTHOLOGUE AFUA_6G11890)-RELATED"/>
    <property type="match status" value="1"/>
</dbReference>
<feature type="domain" description="GED" evidence="4">
    <location>
        <begin position="628"/>
        <end position="718"/>
    </location>
</feature>
<dbReference type="SMART" id="SM00053">
    <property type="entry name" value="DYNc"/>
    <property type="match status" value="1"/>
</dbReference>
<dbReference type="PROSITE" id="PS51388">
    <property type="entry name" value="GED"/>
    <property type="match status" value="1"/>
</dbReference>
<dbReference type="PANTHER" id="PTHR11566">
    <property type="entry name" value="DYNAMIN"/>
    <property type="match status" value="1"/>
</dbReference>
<evidence type="ECO:0000313" key="6">
    <source>
        <dbReference type="EMBL" id="KID81533.1"/>
    </source>
</evidence>
<dbReference type="GO" id="GO:0016559">
    <property type="term" value="P:peroxisome fission"/>
    <property type="evidence" value="ECO:0007669"/>
    <property type="project" value="TreeGrafter"/>
</dbReference>
<name>A0A0B4GGH2_METGA</name>
<dbReference type="EMBL" id="AZNH01000138">
    <property type="protein sequence ID" value="KID81533.1"/>
    <property type="molecule type" value="Genomic_DNA"/>
</dbReference>
<dbReference type="InterPro" id="IPR045063">
    <property type="entry name" value="Dynamin_N"/>
</dbReference>
<keyword evidence="1" id="KW-0547">Nucleotide-binding</keyword>
<dbReference type="CDD" id="cd08771">
    <property type="entry name" value="DLP_1"/>
    <property type="match status" value="1"/>
</dbReference>
<feature type="compositionally biased region" description="Polar residues" evidence="3">
    <location>
        <begin position="795"/>
        <end position="805"/>
    </location>
</feature>
<dbReference type="InterPro" id="IPR030381">
    <property type="entry name" value="G_DYNAMIN_dom"/>
</dbReference>
<evidence type="ECO:0000259" key="5">
    <source>
        <dbReference type="PROSITE" id="PS51718"/>
    </source>
</evidence>
<sequence>METSLDINALTQLGREQKTLLDTVDSLRGLGVELDSLPQIVVVGDKSSGKSSVLEAISRVPFPVKSSLCTRCPTELVLRTAPEAKIAVKVRSKDAERDVAFNKEYLTSDALPTIIEKMKDEMGIGKGATDFSEETLHIEISGPELPHLTLVDLPGLYHAVTEDESKEGIEIVRSLSQRYMKQKNTIILAVIAANTDIALQEVLTLAKTYDPTRERTIGVITKPDQLQSLSPEERKVIQLAQNQEPTHRLRLGWHILRNRSSMETDENNAGCSKTSNQERDETESKFLGSGSWTAIPFQDRGVEALREKLGSTLTSHVQASLPELIDTMEQKLKTYQHMLAKLGKARTTNAERRGYIFNVVIQYRDIAYVAIRGIYDDKFFRKIETSTLSASLVGCDGRKLRAVVRNLNCAFDTVISTKGARRTWSRDDSSSDQEGVANIPESLKPWVNLFDTTSPICVTWKHLKAELETMAANGRGNQFPGSPNDSLALELFRDQTQRWHEIASTYIGLVLQVTRIFVQLALDHITGSNKVTRDALYEEFVDRFFDARTSELDAKLVELIQHYQGGNVVCLEDEFQRRVVSLNKLTLATRIKQALPAKDGSLAQVLTRDDVFNSIQNAPAETMDWYGLEHAVDMMSIYYQMSLRTFTDNVIILAAENCLVSKIPDLFKDIMEEIDLPTLKKLSDEPRLISQERNRLTKEVAALKNGLRICEKSRPLIGSLLPQRIAPRRNSSDLKERMAPKSTSISKAVSIDGAVTPAILGQSSSSLASTSHIEATTTSSPVLLVSKSPEPASETPLSNSLSDASVLTPVKGEKSDFSPGVASSSGGHLDTKPWPAKDENMINFSFGTDENVRSVGAKTSNNDRDAAQGTSRSHPWKTSYL</sequence>
<dbReference type="InterPro" id="IPR027417">
    <property type="entry name" value="P-loop_NTPase"/>
</dbReference>
<dbReference type="GO" id="GO:0003924">
    <property type="term" value="F:GTPase activity"/>
    <property type="evidence" value="ECO:0007669"/>
    <property type="project" value="InterPro"/>
</dbReference>
<dbReference type="GO" id="GO:0008017">
    <property type="term" value="F:microtubule binding"/>
    <property type="evidence" value="ECO:0007669"/>
    <property type="project" value="TreeGrafter"/>
</dbReference>
<dbReference type="HOGENOM" id="CLU_008964_7_0_1"/>
<dbReference type="GO" id="GO:0005739">
    <property type="term" value="C:mitochondrion"/>
    <property type="evidence" value="ECO:0007669"/>
    <property type="project" value="TreeGrafter"/>
</dbReference>
<dbReference type="GO" id="GO:0006897">
    <property type="term" value="P:endocytosis"/>
    <property type="evidence" value="ECO:0007669"/>
    <property type="project" value="TreeGrafter"/>
</dbReference>
<comment type="caution">
    <text evidence="6">The sequence shown here is derived from an EMBL/GenBank/DDBJ whole genome shotgun (WGS) entry which is preliminary data.</text>
</comment>
<feature type="domain" description="Dynamin-type G" evidence="5">
    <location>
        <begin position="34"/>
        <end position="322"/>
    </location>
</feature>
<dbReference type="GO" id="GO:0005874">
    <property type="term" value="C:microtubule"/>
    <property type="evidence" value="ECO:0007669"/>
    <property type="project" value="TreeGrafter"/>
</dbReference>
<evidence type="ECO:0000259" key="4">
    <source>
        <dbReference type="PROSITE" id="PS51388"/>
    </source>
</evidence>
<protein>
    <submittedName>
        <fullName evidence="6">Dynamin, GTPase domain protein</fullName>
    </submittedName>
</protein>
<dbReference type="Proteomes" id="UP000031192">
    <property type="component" value="Unassembled WGS sequence"/>
</dbReference>
<dbReference type="PRINTS" id="PR00195">
    <property type="entry name" value="DYNAMIN"/>
</dbReference>
<dbReference type="GO" id="GO:0016020">
    <property type="term" value="C:membrane"/>
    <property type="evidence" value="ECO:0007669"/>
    <property type="project" value="TreeGrafter"/>
</dbReference>
<dbReference type="InterPro" id="IPR001401">
    <property type="entry name" value="Dynamin_GTPase"/>
</dbReference>
<dbReference type="PROSITE" id="PS51718">
    <property type="entry name" value="G_DYNAMIN_2"/>
    <property type="match status" value="1"/>
</dbReference>
<evidence type="ECO:0000313" key="7">
    <source>
        <dbReference type="Proteomes" id="UP000031192"/>
    </source>
</evidence>
<reference evidence="6 7" key="1">
    <citation type="journal article" date="2014" name="Proc. Natl. Acad. Sci. U.S.A.">
        <title>Trajectory and genomic determinants of fungal-pathogen speciation and host adaptation.</title>
        <authorList>
            <person name="Hu X."/>
            <person name="Xiao G."/>
            <person name="Zheng P."/>
            <person name="Shang Y."/>
            <person name="Su Y."/>
            <person name="Zhang X."/>
            <person name="Liu X."/>
            <person name="Zhan S."/>
            <person name="St Leger R.J."/>
            <person name="Wang C."/>
        </authorList>
    </citation>
    <scope>NUCLEOTIDE SEQUENCE [LARGE SCALE GENOMIC DNA]</scope>
    <source>
        <strain evidence="6 7">ARSEF 977</strain>
    </source>
</reference>
<dbReference type="GO" id="GO:0005525">
    <property type="term" value="F:GTP binding"/>
    <property type="evidence" value="ECO:0007669"/>
    <property type="project" value="InterPro"/>
</dbReference>
<gene>
    <name evidence="6" type="ORF">MGU_11107</name>
</gene>
<dbReference type="AlphaFoldDB" id="A0A0B4GGH2"/>
<dbReference type="Pfam" id="PF00350">
    <property type="entry name" value="Dynamin_N"/>
    <property type="match status" value="1"/>
</dbReference>
<evidence type="ECO:0000256" key="1">
    <source>
        <dbReference type="ARBA" id="ARBA00022741"/>
    </source>
</evidence>
<dbReference type="GO" id="GO:0000266">
    <property type="term" value="P:mitochondrial fission"/>
    <property type="evidence" value="ECO:0007669"/>
    <property type="project" value="TreeGrafter"/>
</dbReference>
<dbReference type="Gene3D" id="3.40.50.300">
    <property type="entry name" value="P-loop containing nucleotide triphosphate hydrolases"/>
    <property type="match status" value="1"/>
</dbReference>
<dbReference type="InterPro" id="IPR020850">
    <property type="entry name" value="GED_dom"/>
</dbReference>
<evidence type="ECO:0000256" key="2">
    <source>
        <dbReference type="ARBA" id="ARBA00023134"/>
    </source>
</evidence>
<proteinExistence type="predicted"/>
<keyword evidence="2" id="KW-0342">GTP-binding</keyword>